<dbReference type="Proteomes" id="UP001211065">
    <property type="component" value="Unassembled WGS sequence"/>
</dbReference>
<dbReference type="EMBL" id="JADGJW010000056">
    <property type="protein sequence ID" value="KAJ3225638.1"/>
    <property type="molecule type" value="Genomic_DNA"/>
</dbReference>
<keyword evidence="3" id="KW-1185">Reference proteome</keyword>
<organism evidence="2 3">
    <name type="scientific">Clydaea vesicula</name>
    <dbReference type="NCBI Taxonomy" id="447962"/>
    <lineage>
        <taxon>Eukaryota</taxon>
        <taxon>Fungi</taxon>
        <taxon>Fungi incertae sedis</taxon>
        <taxon>Chytridiomycota</taxon>
        <taxon>Chytridiomycota incertae sedis</taxon>
        <taxon>Chytridiomycetes</taxon>
        <taxon>Lobulomycetales</taxon>
        <taxon>Lobulomycetaceae</taxon>
        <taxon>Clydaea</taxon>
    </lineage>
</organism>
<reference evidence="2" key="1">
    <citation type="submission" date="2020-05" db="EMBL/GenBank/DDBJ databases">
        <title>Phylogenomic resolution of chytrid fungi.</title>
        <authorList>
            <person name="Stajich J.E."/>
            <person name="Amses K."/>
            <person name="Simmons R."/>
            <person name="Seto K."/>
            <person name="Myers J."/>
            <person name="Bonds A."/>
            <person name="Quandt C.A."/>
            <person name="Barry K."/>
            <person name="Liu P."/>
            <person name="Grigoriev I."/>
            <person name="Longcore J.E."/>
            <person name="James T.Y."/>
        </authorList>
    </citation>
    <scope>NUCLEOTIDE SEQUENCE</scope>
    <source>
        <strain evidence="2">JEL0476</strain>
    </source>
</reference>
<protein>
    <submittedName>
        <fullName evidence="2">Uncharacterized protein</fullName>
    </submittedName>
</protein>
<evidence type="ECO:0000313" key="2">
    <source>
        <dbReference type="EMBL" id="KAJ3225638.1"/>
    </source>
</evidence>
<sequence>MNVENFLAESKATPCTKKAVLLNCSPARFNSKQIMEDDTEESSFYKHSLILEKIYKKYKIDCPSNYRKVRSAENTSIDINRQSYEKDDTFGVGKEFSDLKAKLDGTQCNPFDNNLSKSIEYNIKNLSKRKTVMTNEAQVKKNFEKDPIVNCGVQFCIDDEEDNIFDLSVKTKKKKIQNKTPKTEGKKKPCKVLIEQKCKTFPLRNKNSLIDQHLYNTASVSQSPCNNRLSASTKFKSQLRLENNKDIDPIIITDEDDNIVTECPKFKKNVFQSIPEIKRKRNFELSFDNVALIDHYNSFHEHQGEVFKDAEQKSLVNSERDIWDSPDSRIKIPKACNVSNFGDENEVNKLQQLELQYMSDDDDFSKSFNSPPLGYNNIKEDKKKYDAYMKQFIGEDYDIVKEQTPTCHRYQEIKKFRRTRSVKGKRGKMTQKRKVVK</sequence>
<accession>A0AAD5U7V8</accession>
<name>A0AAD5U7V8_9FUNG</name>
<feature type="region of interest" description="Disordered" evidence="1">
    <location>
        <begin position="418"/>
        <end position="437"/>
    </location>
</feature>
<comment type="caution">
    <text evidence="2">The sequence shown here is derived from an EMBL/GenBank/DDBJ whole genome shotgun (WGS) entry which is preliminary data.</text>
</comment>
<dbReference type="AlphaFoldDB" id="A0AAD5U7V8"/>
<proteinExistence type="predicted"/>
<evidence type="ECO:0000313" key="3">
    <source>
        <dbReference type="Proteomes" id="UP001211065"/>
    </source>
</evidence>
<gene>
    <name evidence="2" type="ORF">HK099_006471</name>
</gene>
<evidence type="ECO:0000256" key="1">
    <source>
        <dbReference type="SAM" id="MobiDB-lite"/>
    </source>
</evidence>